<dbReference type="Proteomes" id="UP001596405">
    <property type="component" value="Unassembled WGS sequence"/>
</dbReference>
<comment type="similarity">
    <text evidence="2">Belongs to the autoinducer-2 exporter (AI-2E) (TC 2.A.86) family.</text>
</comment>
<feature type="transmembrane region" description="Helical" evidence="8">
    <location>
        <begin position="141"/>
        <end position="164"/>
    </location>
</feature>
<dbReference type="InterPro" id="IPR002549">
    <property type="entry name" value="AI-2E-like"/>
</dbReference>
<keyword evidence="10" id="KW-1185">Reference proteome</keyword>
<evidence type="ECO:0000256" key="5">
    <source>
        <dbReference type="ARBA" id="ARBA00022692"/>
    </source>
</evidence>
<accession>A0ABW2DQ64</accession>
<evidence type="ECO:0000256" key="3">
    <source>
        <dbReference type="ARBA" id="ARBA00022448"/>
    </source>
</evidence>
<keyword evidence="3" id="KW-0813">Transport</keyword>
<comment type="caution">
    <text evidence="9">The sequence shown here is derived from an EMBL/GenBank/DDBJ whole genome shotgun (WGS) entry which is preliminary data.</text>
</comment>
<feature type="transmembrane region" description="Helical" evidence="8">
    <location>
        <begin position="200"/>
        <end position="221"/>
    </location>
</feature>
<comment type="subcellular location">
    <subcellularLocation>
        <location evidence="1">Cell membrane</location>
        <topology evidence="1">Multi-pass membrane protein</topology>
    </subcellularLocation>
</comment>
<feature type="transmembrane region" description="Helical" evidence="8">
    <location>
        <begin position="62"/>
        <end position="81"/>
    </location>
</feature>
<evidence type="ECO:0000256" key="2">
    <source>
        <dbReference type="ARBA" id="ARBA00009773"/>
    </source>
</evidence>
<name>A0ABW2DQ64_9BACT</name>
<gene>
    <name evidence="9" type="ORF">ACFQHR_14375</name>
</gene>
<organism evidence="9 10">
    <name type="scientific">Rufibacter roseus</name>
    <dbReference type="NCBI Taxonomy" id="1567108"/>
    <lineage>
        <taxon>Bacteria</taxon>
        <taxon>Pseudomonadati</taxon>
        <taxon>Bacteroidota</taxon>
        <taxon>Cytophagia</taxon>
        <taxon>Cytophagales</taxon>
        <taxon>Hymenobacteraceae</taxon>
        <taxon>Rufibacter</taxon>
    </lineage>
</organism>
<protein>
    <submittedName>
        <fullName evidence="9">AI-2E family transporter</fullName>
    </submittedName>
</protein>
<feature type="transmembrane region" description="Helical" evidence="8">
    <location>
        <begin position="31"/>
        <end position="50"/>
    </location>
</feature>
<dbReference type="PANTHER" id="PTHR21716">
    <property type="entry name" value="TRANSMEMBRANE PROTEIN"/>
    <property type="match status" value="1"/>
</dbReference>
<evidence type="ECO:0000256" key="8">
    <source>
        <dbReference type="SAM" id="Phobius"/>
    </source>
</evidence>
<sequence>MKNVSIYHACAVLLFGILLIVALYYGRLFFIPLFFAILLSMLMTPVSNWLERKGIGRVWATLICILLIILFIAAVLLAISLQAASFSQDLPQIQKKLQETLSNVQQWIQQQFGVAPEEQLKFMQEQISKLSQSVNTYVKTFLSGALGLITSFVLVILYMFFLMWRREKYQEFLLRLFSSENSMETKKTIEEITQVSSQYLIGRVISMLFLWVCYSIGFSIIGLDNALLLSVIAVLPTIVPYIGAFVGGLFPILMSFVSGSTGMIIPVVAILAAAQTIDNNIIEPLVMGAKMDLSPIFTVVAIVLGQMLWGVAGMVLFVPMFAVIRIICQHVSPLKPYGFLLEDELGEPGWVKKLKQKFTSN</sequence>
<evidence type="ECO:0000256" key="6">
    <source>
        <dbReference type="ARBA" id="ARBA00022989"/>
    </source>
</evidence>
<keyword evidence="7 8" id="KW-0472">Membrane</keyword>
<dbReference type="PANTHER" id="PTHR21716:SF53">
    <property type="entry name" value="PERMEASE PERM-RELATED"/>
    <property type="match status" value="1"/>
</dbReference>
<feature type="transmembrane region" description="Helical" evidence="8">
    <location>
        <begin position="7"/>
        <end position="25"/>
    </location>
</feature>
<evidence type="ECO:0000256" key="1">
    <source>
        <dbReference type="ARBA" id="ARBA00004651"/>
    </source>
</evidence>
<feature type="transmembrane region" description="Helical" evidence="8">
    <location>
        <begin position="227"/>
        <end position="249"/>
    </location>
</feature>
<feature type="transmembrane region" description="Helical" evidence="8">
    <location>
        <begin position="297"/>
        <end position="324"/>
    </location>
</feature>
<feature type="transmembrane region" description="Helical" evidence="8">
    <location>
        <begin position="256"/>
        <end position="277"/>
    </location>
</feature>
<evidence type="ECO:0000313" key="10">
    <source>
        <dbReference type="Proteomes" id="UP001596405"/>
    </source>
</evidence>
<keyword evidence="5 8" id="KW-0812">Transmembrane</keyword>
<reference evidence="10" key="1">
    <citation type="journal article" date="2019" name="Int. J. Syst. Evol. Microbiol.">
        <title>The Global Catalogue of Microorganisms (GCM) 10K type strain sequencing project: providing services to taxonomists for standard genome sequencing and annotation.</title>
        <authorList>
            <consortium name="The Broad Institute Genomics Platform"/>
            <consortium name="The Broad Institute Genome Sequencing Center for Infectious Disease"/>
            <person name="Wu L."/>
            <person name="Ma J."/>
        </authorList>
    </citation>
    <scope>NUCLEOTIDE SEQUENCE [LARGE SCALE GENOMIC DNA]</scope>
    <source>
        <strain evidence="10">CGMCC 4.7393</strain>
    </source>
</reference>
<evidence type="ECO:0000313" key="9">
    <source>
        <dbReference type="EMBL" id="MFC6998819.1"/>
    </source>
</evidence>
<dbReference type="RefSeq" id="WP_066625621.1">
    <property type="nucleotide sequence ID" value="NZ_JBHSYQ010000008.1"/>
</dbReference>
<dbReference type="Pfam" id="PF01594">
    <property type="entry name" value="AI-2E_transport"/>
    <property type="match status" value="1"/>
</dbReference>
<keyword evidence="6 8" id="KW-1133">Transmembrane helix</keyword>
<dbReference type="EMBL" id="JBHSYQ010000008">
    <property type="protein sequence ID" value="MFC6998819.1"/>
    <property type="molecule type" value="Genomic_DNA"/>
</dbReference>
<proteinExistence type="inferred from homology"/>
<keyword evidence="4" id="KW-1003">Cell membrane</keyword>
<evidence type="ECO:0000256" key="4">
    <source>
        <dbReference type="ARBA" id="ARBA00022475"/>
    </source>
</evidence>
<evidence type="ECO:0000256" key="7">
    <source>
        <dbReference type="ARBA" id="ARBA00023136"/>
    </source>
</evidence>